<reference evidence="1 2" key="1">
    <citation type="submission" date="2018-03" db="EMBL/GenBank/DDBJ databases">
        <title>Genomic Encyclopedia of Archaeal and Bacterial Type Strains, Phase II (KMG-II): from individual species to whole genera.</title>
        <authorList>
            <person name="Goeker M."/>
        </authorList>
    </citation>
    <scope>NUCLEOTIDE SEQUENCE [LARGE SCALE GENOMIC DNA]</scope>
    <source>
        <strain evidence="1 2">DSM 100065</strain>
    </source>
</reference>
<proteinExistence type="predicted"/>
<dbReference type="AlphaFoldDB" id="A0A2T1A321"/>
<evidence type="ECO:0000313" key="2">
    <source>
        <dbReference type="Proteomes" id="UP000237752"/>
    </source>
</evidence>
<organism evidence="1 2">
    <name type="scientific">Antricoccus suffuscus</name>
    <dbReference type="NCBI Taxonomy" id="1629062"/>
    <lineage>
        <taxon>Bacteria</taxon>
        <taxon>Bacillati</taxon>
        <taxon>Actinomycetota</taxon>
        <taxon>Actinomycetes</taxon>
        <taxon>Geodermatophilales</taxon>
        <taxon>Antricoccaceae</taxon>
        <taxon>Antricoccus</taxon>
    </lineage>
</organism>
<protein>
    <submittedName>
        <fullName evidence="1">Uncharacterized protein</fullName>
    </submittedName>
</protein>
<sequence>MKKILFLIAALGGVVYVRKQQAAKAEADLWHEATTAPDLRPKQ</sequence>
<name>A0A2T1A321_9ACTN</name>
<comment type="caution">
    <text evidence="1">The sequence shown here is derived from an EMBL/GenBank/DDBJ whole genome shotgun (WGS) entry which is preliminary data.</text>
</comment>
<accession>A0A2T1A321</accession>
<evidence type="ECO:0000313" key="1">
    <source>
        <dbReference type="EMBL" id="PRZ42728.1"/>
    </source>
</evidence>
<dbReference type="RefSeq" id="WP_238145264.1">
    <property type="nucleotide sequence ID" value="NZ_PVUE01000004.1"/>
</dbReference>
<gene>
    <name evidence="1" type="ORF">CLV47_10473</name>
</gene>
<dbReference type="Proteomes" id="UP000237752">
    <property type="component" value="Unassembled WGS sequence"/>
</dbReference>
<dbReference type="NCBIfam" id="NF038356">
    <property type="entry name" value="actino_DLW39"/>
    <property type="match status" value="1"/>
</dbReference>
<dbReference type="InterPro" id="IPR047990">
    <property type="entry name" value="DLW39-like"/>
</dbReference>
<dbReference type="EMBL" id="PVUE01000004">
    <property type="protein sequence ID" value="PRZ42728.1"/>
    <property type="molecule type" value="Genomic_DNA"/>
</dbReference>
<keyword evidence="2" id="KW-1185">Reference proteome</keyword>